<dbReference type="EMBL" id="LGTL01000006">
    <property type="protein sequence ID" value="KPA81763.1"/>
    <property type="molecule type" value="Genomic_DNA"/>
</dbReference>
<gene>
    <name evidence="3" type="ORF">ABB37_04049</name>
</gene>
<dbReference type="InterPro" id="IPR044095">
    <property type="entry name" value="ADCK2_dom"/>
</dbReference>
<dbReference type="PROSITE" id="PS50011">
    <property type="entry name" value="PROTEIN_KINASE_DOM"/>
    <property type="match status" value="1"/>
</dbReference>
<dbReference type="GO" id="GO:0004672">
    <property type="term" value="F:protein kinase activity"/>
    <property type="evidence" value="ECO:0007669"/>
    <property type="project" value="InterPro"/>
</dbReference>
<dbReference type="AlphaFoldDB" id="A0A0M9G3Z0"/>
<dbReference type="Pfam" id="PF03109">
    <property type="entry name" value="ABC1"/>
    <property type="match status" value="1"/>
</dbReference>
<keyword evidence="1" id="KW-0472">Membrane</keyword>
<dbReference type="VEuPathDB" id="TriTrypDB:LpyrH10_06_4190"/>
<proteinExistence type="predicted"/>
<protein>
    <recommendedName>
        <fullName evidence="2">Protein kinase domain-containing protein</fullName>
    </recommendedName>
</protein>
<organism evidence="3 4">
    <name type="scientific">Leptomonas pyrrhocoris</name>
    <name type="common">Firebug parasite</name>
    <dbReference type="NCBI Taxonomy" id="157538"/>
    <lineage>
        <taxon>Eukaryota</taxon>
        <taxon>Discoba</taxon>
        <taxon>Euglenozoa</taxon>
        <taxon>Kinetoplastea</taxon>
        <taxon>Metakinetoplastina</taxon>
        <taxon>Trypanosomatida</taxon>
        <taxon>Trypanosomatidae</taxon>
        <taxon>Leishmaniinae</taxon>
        <taxon>Leptomonas</taxon>
    </lineage>
</organism>
<feature type="domain" description="Protein kinase" evidence="2">
    <location>
        <begin position="171"/>
        <end position="530"/>
    </location>
</feature>
<dbReference type="InterPro" id="IPR011009">
    <property type="entry name" value="Kinase-like_dom_sf"/>
</dbReference>
<dbReference type="Proteomes" id="UP000037923">
    <property type="component" value="Unassembled WGS sequence"/>
</dbReference>
<name>A0A0M9G3Z0_LEPPY</name>
<dbReference type="OrthoDB" id="427480at2759"/>
<dbReference type="InterPro" id="IPR000719">
    <property type="entry name" value="Prot_kinase_dom"/>
</dbReference>
<dbReference type="PANTHER" id="PTHR45890:SF3">
    <property type="entry name" value="PROTEIN KINASE DOMAIN-CONTAINING PROTEIN"/>
    <property type="match status" value="1"/>
</dbReference>
<dbReference type="RefSeq" id="XP_015660202.1">
    <property type="nucleotide sequence ID" value="XM_015801582.1"/>
</dbReference>
<accession>A0A0M9G3Z0</accession>
<feature type="transmembrane region" description="Helical" evidence="1">
    <location>
        <begin position="74"/>
        <end position="91"/>
    </location>
</feature>
<sequence length="530" mass="60589">MPLKLLRSRFVKVAAATIGVPVAGAGGLALYVQYRKRTRPHVRILKPLVDESGRIVLEGQVISSPSCTAVCRRFVQLVFIFLPVAALYLIMSLRQKWYEQWLEILLAAVQRAGPVFVKIGQWSCTREDLFAADFRRVFKRLYNEVDIHAYADTLKIIGEELQADPFTVFESIEPTTVGSGSIGQVHLAKLRNSSRQVVVKVMHPQIVERIVLDFNILNGLAKRVDRTFKSLDRYRLPSLSLAFSNHLAAQLDFRVEAQNLEQFRENFRSEHYVDFPEPIMSTQRMLVETFCEGKPANPEFLASLPPHARDVLANKGLNTWCKMLLRDNFIHGDMHPGNILIDCSDPHEPKVTLIDVGLCQQLTDHEGEVTHELMEAFVRWNPIQCANSLLAMSDHQQYADPTAFRNDLTQIYKHFRPTRNDEHAVTNILQSVFECIRVNNVQMDPPYVSLLFAVLVLESFIMNLNPEFNMVRHTAPWLVSEGHLSKGVMKNLVKTKIDNIKRDYGILTGRMEDGMREELQLNENLRVSSW</sequence>
<dbReference type="InterPro" id="IPR004147">
    <property type="entry name" value="ABC1_dom"/>
</dbReference>
<dbReference type="InterPro" id="IPR052402">
    <property type="entry name" value="ADCK_kinase"/>
</dbReference>
<dbReference type="Gene3D" id="1.10.510.10">
    <property type="entry name" value="Transferase(Phosphotransferase) domain 1"/>
    <property type="match status" value="1"/>
</dbReference>
<feature type="transmembrane region" description="Helical" evidence="1">
    <location>
        <begin position="13"/>
        <end position="34"/>
    </location>
</feature>
<evidence type="ECO:0000256" key="1">
    <source>
        <dbReference type="SAM" id="Phobius"/>
    </source>
</evidence>
<reference evidence="3 4" key="1">
    <citation type="submission" date="2015-07" db="EMBL/GenBank/DDBJ databases">
        <title>High-quality genome of monoxenous trypanosomatid Leptomonas pyrrhocoris.</title>
        <authorList>
            <person name="Flegontov P."/>
            <person name="Butenko A."/>
            <person name="Firsov S."/>
            <person name="Vlcek C."/>
            <person name="Logacheva M.D."/>
            <person name="Field M."/>
            <person name="Filatov D."/>
            <person name="Flegontova O."/>
            <person name="Gerasimov E."/>
            <person name="Jackson A.P."/>
            <person name="Kelly S."/>
            <person name="Opperdoes F."/>
            <person name="O'Reilly A."/>
            <person name="Votypka J."/>
            <person name="Yurchenko V."/>
            <person name="Lukes J."/>
        </authorList>
    </citation>
    <scope>NUCLEOTIDE SEQUENCE [LARGE SCALE GENOMIC DNA]</scope>
    <source>
        <strain evidence="3">H10</strain>
    </source>
</reference>
<dbReference type="GO" id="GO:0005524">
    <property type="term" value="F:ATP binding"/>
    <property type="evidence" value="ECO:0007669"/>
    <property type="project" value="InterPro"/>
</dbReference>
<keyword evidence="1" id="KW-0812">Transmembrane</keyword>
<evidence type="ECO:0000259" key="2">
    <source>
        <dbReference type="PROSITE" id="PS50011"/>
    </source>
</evidence>
<evidence type="ECO:0000313" key="3">
    <source>
        <dbReference type="EMBL" id="KPA81763.1"/>
    </source>
</evidence>
<dbReference type="PANTHER" id="PTHR45890">
    <property type="entry name" value="AARF DOMAIN CONTAINING KINASE 2 (PREDICTED)"/>
    <property type="match status" value="1"/>
</dbReference>
<evidence type="ECO:0000313" key="4">
    <source>
        <dbReference type="Proteomes" id="UP000037923"/>
    </source>
</evidence>
<keyword evidence="4" id="KW-1185">Reference proteome</keyword>
<dbReference type="EMBL" id="LGTL01000006">
    <property type="protein sequence ID" value="KPA81764.1"/>
    <property type="molecule type" value="Genomic_DNA"/>
</dbReference>
<dbReference type="RefSeq" id="XP_015660203.1">
    <property type="nucleotide sequence ID" value="XM_015801583.1"/>
</dbReference>
<dbReference type="CDD" id="cd13971">
    <property type="entry name" value="ADCK2-like"/>
    <property type="match status" value="1"/>
</dbReference>
<keyword evidence="1" id="KW-1133">Transmembrane helix</keyword>
<dbReference type="SUPFAM" id="SSF56112">
    <property type="entry name" value="Protein kinase-like (PK-like)"/>
    <property type="match status" value="1"/>
</dbReference>
<dbReference type="OMA" id="FQTARRF"/>
<comment type="caution">
    <text evidence="3">The sequence shown here is derived from an EMBL/GenBank/DDBJ whole genome shotgun (WGS) entry which is preliminary data.</text>
</comment>
<dbReference type="GeneID" id="26904340"/>